<dbReference type="Proteomes" id="UP001153148">
    <property type="component" value="Unassembled WGS sequence"/>
</dbReference>
<keyword evidence="1" id="KW-0732">Signal</keyword>
<comment type="caution">
    <text evidence="2">The sequence shown here is derived from an EMBL/GenBank/DDBJ whole genome shotgun (WGS) entry which is preliminary data.</text>
</comment>
<proteinExistence type="predicted"/>
<evidence type="ECO:0000313" key="3">
    <source>
        <dbReference type="Proteomes" id="UP001153148"/>
    </source>
</evidence>
<evidence type="ECO:0000256" key="1">
    <source>
        <dbReference type="SAM" id="SignalP"/>
    </source>
</evidence>
<dbReference type="EMBL" id="CAJPIN010026904">
    <property type="protein sequence ID" value="CAG2063499.1"/>
    <property type="molecule type" value="Genomic_DNA"/>
</dbReference>
<protein>
    <submittedName>
        <fullName evidence="2">Uncharacterized protein</fullName>
    </submittedName>
</protein>
<keyword evidence="3" id="KW-1185">Reference proteome</keyword>
<feature type="non-terminal residue" evidence="2">
    <location>
        <position position="119"/>
    </location>
</feature>
<organism evidence="2 3">
    <name type="scientific">Timema podura</name>
    <name type="common">Walking stick</name>
    <dbReference type="NCBI Taxonomy" id="61482"/>
    <lineage>
        <taxon>Eukaryota</taxon>
        <taxon>Metazoa</taxon>
        <taxon>Ecdysozoa</taxon>
        <taxon>Arthropoda</taxon>
        <taxon>Hexapoda</taxon>
        <taxon>Insecta</taxon>
        <taxon>Pterygota</taxon>
        <taxon>Neoptera</taxon>
        <taxon>Polyneoptera</taxon>
        <taxon>Phasmatodea</taxon>
        <taxon>Timematodea</taxon>
        <taxon>Timematoidea</taxon>
        <taxon>Timematidae</taxon>
        <taxon>Timema</taxon>
    </lineage>
</organism>
<name>A0ABN7P8S7_TIMPD</name>
<feature type="chain" id="PRO_5046726259" evidence="1">
    <location>
        <begin position="22"/>
        <end position="119"/>
    </location>
</feature>
<reference evidence="2" key="1">
    <citation type="submission" date="2021-03" db="EMBL/GenBank/DDBJ databases">
        <authorList>
            <person name="Tran Van P."/>
        </authorList>
    </citation>
    <scope>NUCLEOTIDE SEQUENCE</scope>
</reference>
<feature type="signal peptide" evidence="1">
    <location>
        <begin position="1"/>
        <end position="21"/>
    </location>
</feature>
<accession>A0ABN7P8S7</accession>
<sequence length="119" mass="13856">MIFLQYDFLTVVLLTITSAQAFRKSNQSDSLRSRLRQFDLTQSSVNFYRINDAVDGLNVNNIEKYFSGLENTHPNSVNYLLKQDEAEFSQKLYQETITDETTEYRLPTSVIPDRYVVTL</sequence>
<gene>
    <name evidence="2" type="ORF">TPAB3V08_LOCUS10446</name>
</gene>
<evidence type="ECO:0000313" key="2">
    <source>
        <dbReference type="EMBL" id="CAG2063499.1"/>
    </source>
</evidence>